<accession>A0A165UHR9</accession>
<feature type="region of interest" description="Disordered" evidence="1">
    <location>
        <begin position="54"/>
        <end position="86"/>
    </location>
</feature>
<organism evidence="2 3">
    <name type="scientific">Daedalea quercina L-15889</name>
    <dbReference type="NCBI Taxonomy" id="1314783"/>
    <lineage>
        <taxon>Eukaryota</taxon>
        <taxon>Fungi</taxon>
        <taxon>Dikarya</taxon>
        <taxon>Basidiomycota</taxon>
        <taxon>Agaricomycotina</taxon>
        <taxon>Agaricomycetes</taxon>
        <taxon>Polyporales</taxon>
        <taxon>Fomitopsis</taxon>
    </lineage>
</organism>
<evidence type="ECO:0000313" key="2">
    <source>
        <dbReference type="EMBL" id="KZT74923.1"/>
    </source>
</evidence>
<protein>
    <submittedName>
        <fullName evidence="2">Uncharacterized protein</fullName>
    </submittedName>
</protein>
<dbReference type="EMBL" id="KV429032">
    <property type="protein sequence ID" value="KZT74923.1"/>
    <property type="molecule type" value="Genomic_DNA"/>
</dbReference>
<feature type="compositionally biased region" description="Basic residues" evidence="1">
    <location>
        <begin position="59"/>
        <end position="68"/>
    </location>
</feature>
<sequence length="154" mass="17283">MYRRNGRLYRCEYVTRRAGTARRLRVVVRKIGRGALDRPSPATAQEVPLAAAFDDRAPRQHQRQPRRRNSYEADRMGRNSIRPRRAGVDGSCTFADSVADTQCRLTIGATLPCRPCQPQAIVSGYNPLADSYVLRSGVRSHDAHGDSELPRYDG</sequence>
<evidence type="ECO:0000313" key="3">
    <source>
        <dbReference type="Proteomes" id="UP000076727"/>
    </source>
</evidence>
<evidence type="ECO:0000256" key="1">
    <source>
        <dbReference type="SAM" id="MobiDB-lite"/>
    </source>
</evidence>
<gene>
    <name evidence="2" type="ORF">DAEQUDRAFT_13596</name>
</gene>
<keyword evidence="3" id="KW-1185">Reference proteome</keyword>
<name>A0A165UHR9_9APHY</name>
<proteinExistence type="predicted"/>
<dbReference type="AlphaFoldDB" id="A0A165UHR9"/>
<dbReference type="Proteomes" id="UP000076727">
    <property type="component" value="Unassembled WGS sequence"/>
</dbReference>
<reference evidence="2 3" key="1">
    <citation type="journal article" date="2016" name="Mol. Biol. Evol.">
        <title>Comparative Genomics of Early-Diverging Mushroom-Forming Fungi Provides Insights into the Origins of Lignocellulose Decay Capabilities.</title>
        <authorList>
            <person name="Nagy L.G."/>
            <person name="Riley R."/>
            <person name="Tritt A."/>
            <person name="Adam C."/>
            <person name="Daum C."/>
            <person name="Floudas D."/>
            <person name="Sun H."/>
            <person name="Yadav J.S."/>
            <person name="Pangilinan J."/>
            <person name="Larsson K.H."/>
            <person name="Matsuura K."/>
            <person name="Barry K."/>
            <person name="Labutti K."/>
            <person name="Kuo R."/>
            <person name="Ohm R.A."/>
            <person name="Bhattacharya S.S."/>
            <person name="Shirouzu T."/>
            <person name="Yoshinaga Y."/>
            <person name="Martin F.M."/>
            <person name="Grigoriev I.V."/>
            <person name="Hibbett D.S."/>
        </authorList>
    </citation>
    <scope>NUCLEOTIDE SEQUENCE [LARGE SCALE GENOMIC DNA]</scope>
    <source>
        <strain evidence="2 3">L-15889</strain>
    </source>
</reference>